<feature type="compositionally biased region" description="Polar residues" evidence="1">
    <location>
        <begin position="118"/>
        <end position="127"/>
    </location>
</feature>
<dbReference type="InParanoid" id="A0A2T3AHE1"/>
<feature type="compositionally biased region" description="Basic and acidic residues" evidence="1">
    <location>
        <begin position="707"/>
        <end position="728"/>
    </location>
</feature>
<feature type="compositionally biased region" description="Basic and acidic residues" evidence="1">
    <location>
        <begin position="1633"/>
        <end position="1646"/>
    </location>
</feature>
<feature type="compositionally biased region" description="Basic and acidic residues" evidence="1">
    <location>
        <begin position="1593"/>
        <end position="1619"/>
    </location>
</feature>
<feature type="compositionally biased region" description="Low complexity" evidence="1">
    <location>
        <begin position="1209"/>
        <end position="1222"/>
    </location>
</feature>
<reference evidence="2 3" key="1">
    <citation type="journal article" date="2018" name="Mycol. Prog.">
        <title>Coniella lustricola, a new species from submerged detritus.</title>
        <authorList>
            <person name="Raudabaugh D.B."/>
            <person name="Iturriaga T."/>
            <person name="Carver A."/>
            <person name="Mondo S."/>
            <person name="Pangilinan J."/>
            <person name="Lipzen A."/>
            <person name="He G."/>
            <person name="Amirebrahimi M."/>
            <person name="Grigoriev I.V."/>
            <person name="Miller A.N."/>
        </authorList>
    </citation>
    <scope>NUCLEOTIDE SEQUENCE [LARGE SCALE GENOMIC DNA]</scope>
    <source>
        <strain evidence="2 3">B22-T-1</strain>
    </source>
</reference>
<dbReference type="EMBL" id="KZ678389">
    <property type="protein sequence ID" value="PSR97677.1"/>
    <property type="molecule type" value="Genomic_DNA"/>
</dbReference>
<feature type="compositionally biased region" description="Polar residues" evidence="1">
    <location>
        <begin position="1456"/>
        <end position="1469"/>
    </location>
</feature>
<sequence length="1804" mass="192791">MSYPTQQIFRPVEANVDLSQLQFSQYPNQHLQVADYSQIEFLQPSDSEEEMGDEAMSYSYETNASGVEEAPQSPASPTSASAPSKKTLKNKAKKAKQKAKAKEKKAAAAVGVADGDSAPSSRPQTPMSPLSSTSPLSPLSANDTDGTSSSKSKSKKKKKSKKSSTASPTPAPASEKAIDSLDGKLEEPTSVAESQVEQTEAAEPSELTEPVLPQETDASPGVSNEQVQQNDVEEPIPAEINSEDAVAQVQDKAAEELAEVTEPVEESKVETHLDVPAPPVETEVEAPVESTDGPPEPVEESKVEANLDILSEESKTEEAAPVESTNATPEPTTKVVEASEIKDEEVLPTEEPTPISAEDGESKVQDAQASQEESKQESAQTAAEVEPIVQEPADLAQETAAIEAQQDESIPLAATAEDSSPLIAAPAVEEAVTPSKEVDDNNQGTEHPTAVAPDIPVAEDKRDDILPASSDESPVDLEQLEEVKAEDADVEKSKTAEISAEPTEQAAVVDESSFTEQSNEPSTEANAQLEPAESGVEDSKAKELEVVEEAKVEETKAEEVKPVEPEVNEEAEVEETKVEEPESLKATESEETKAEESEVIEETKGDESKSEEPQITEKTEAEETKPEESEVVKEIKVEETKAEEPEIAEETEVEETKPEETEAVEEIQVEEAKPEETQVEETISKEPEIAEETNPEKSEAVEETEVGEAKPAETKAEQTEVEEAKAEQTEAGEPEVFEQENKPEEIQVEQESKAEEESKPEETKVEESAAETATSEVIPTKDDVATEIASDPAPQEAPAEIIAAPSTTEAPAEPQQVDGTNESEDVKETDGEAAPPSSIDIEEASHQDEASEQQQTSDVLVQQEEAQIPNLDAPPSTAQSEELPATSESEHELPDTTIDTVSDAPNNNVDEASVEPPAEASEAEQEQPANAEPEAPSSAADVEAPSQPTEEIQDTTAKLPEQEHVAENQEPVAVTTPVTDETVIENAEEPSEQLAEVAPPALAQESISNEPTTVATPEQPGQVEGADNHIEVLSLTASPVATGSTLVIPALACTPDHVPQEHEPAPQDVLSRDISESIPTAPSTHDLPHSAPTLASDAATTVELAKKSPSAGSQYGTFNPEQQSDRERVSDVTESSARSIKDVVVKDEVVGHSFASTSTTSDTLEQSKLEPASSSADGDSDPVAAQTDGEHNIGSGNGNSDGDDHDVDAVVGDTTDDIGTVDPLPGLEDDSKLQDEILQDTHNSDGLPNDTEAHAPSDIRQDEDTAIPENASQTIEDTVLQPSVSSEDHTTEDEKKQAASLAHIGDTHVDIPNIDDRSAANPAQEESRAAVDEKDRTDASQQQPDIEAAVPHPDHAVEDTGGDAIASGSASDEAVVTESEPAVNVAQDLAPQPERCDSSTQTDELWRPKTPLLLRDNVAAVAPTSSADQADGSHSSQDNLSKTAKAGEAVAVDANSDASTGSPDTTSDRVANASKDSKQHGTADYPPSPARERRRHTGDSGGRHRVSANRLAGVERTTKDDRAYPPRTRSGTHGSRSSRPSTRDGPDGTPKSLHRHSSHRHRHEGDRDGENENPQTPPRTAESGHGSHRSRRGERTPQEQAEHDKRKEERRLARKKEEEVSQLQTESPSVGIKGKDSEGSPAAERRSSRRPSSSRRETAPASGATAPPQASKKFFDFKGGESVLDNNKFGGPLDTDTAAKEGSLKRTSTTASSKEKSFSRSLSQSDAKLQKARADEAVKASNEKDKGVAPPSKASAKEDSKNRDDKHRRSRMERRESQQSNHKEEKEKKKSGGLKGMFKRMFSS</sequence>
<feature type="compositionally biased region" description="Basic and acidic residues" evidence="1">
    <location>
        <begin position="537"/>
        <end position="564"/>
    </location>
</feature>
<name>A0A2T3AHE1_9PEZI</name>
<feature type="compositionally biased region" description="Polar residues" evidence="1">
    <location>
        <begin position="365"/>
        <end position="381"/>
    </location>
</feature>
<feature type="compositionally biased region" description="Basic and acidic residues" evidence="1">
    <location>
        <begin position="739"/>
        <end position="767"/>
    </location>
</feature>
<proteinExistence type="predicted"/>
<feature type="compositionally biased region" description="Basic and acidic residues" evidence="1">
    <location>
        <begin position="176"/>
        <end position="187"/>
    </location>
</feature>
<feature type="compositionally biased region" description="Basic residues" evidence="1">
    <location>
        <begin position="86"/>
        <end position="103"/>
    </location>
</feature>
<evidence type="ECO:0000313" key="3">
    <source>
        <dbReference type="Proteomes" id="UP000241462"/>
    </source>
</evidence>
<feature type="compositionally biased region" description="Polar residues" evidence="1">
    <location>
        <begin position="1154"/>
        <end position="1166"/>
    </location>
</feature>
<evidence type="ECO:0000313" key="2">
    <source>
        <dbReference type="EMBL" id="PSR97677.1"/>
    </source>
</evidence>
<feature type="compositionally biased region" description="Basic residues" evidence="1">
    <location>
        <begin position="1552"/>
        <end position="1562"/>
    </location>
</feature>
<feature type="region of interest" description="Disordered" evidence="1">
    <location>
        <begin position="426"/>
        <end position="977"/>
    </location>
</feature>
<feature type="compositionally biased region" description="Polar residues" evidence="1">
    <location>
        <begin position="221"/>
        <end position="230"/>
    </location>
</feature>
<feature type="compositionally biased region" description="Basic and acidic residues" evidence="1">
    <location>
        <begin position="1728"/>
        <end position="1747"/>
    </location>
</feature>
<feature type="compositionally biased region" description="Basic and acidic residues" evidence="1">
    <location>
        <begin position="1251"/>
        <end position="1263"/>
    </location>
</feature>
<feature type="compositionally biased region" description="Low complexity" evidence="1">
    <location>
        <begin position="910"/>
        <end position="946"/>
    </location>
</feature>
<feature type="compositionally biased region" description="Basic and acidic residues" evidence="1">
    <location>
        <begin position="574"/>
        <end position="644"/>
    </location>
</feature>
<feature type="compositionally biased region" description="Polar residues" evidence="1">
    <location>
        <begin position="947"/>
        <end position="956"/>
    </location>
</feature>
<feature type="compositionally biased region" description="Basic and acidic residues" evidence="1">
    <location>
        <begin position="1755"/>
        <end position="1790"/>
    </location>
</feature>
<feature type="compositionally biased region" description="Polar residues" evidence="1">
    <location>
        <begin position="1270"/>
        <end position="1285"/>
    </location>
</feature>
<feature type="region of interest" description="Disordered" evidence="1">
    <location>
        <begin position="40"/>
        <end position="395"/>
    </location>
</feature>
<dbReference type="OrthoDB" id="5245686at2759"/>
<feature type="compositionally biased region" description="Polar residues" evidence="1">
    <location>
        <begin position="897"/>
        <end position="909"/>
    </location>
</feature>
<feature type="compositionally biased region" description="Polar residues" evidence="1">
    <location>
        <begin position="512"/>
        <end position="526"/>
    </location>
</feature>
<feature type="compositionally biased region" description="Basic and acidic residues" evidence="1">
    <location>
        <begin position="670"/>
        <end position="700"/>
    </location>
</feature>
<accession>A0A2T3AHE1</accession>
<feature type="compositionally biased region" description="Polar residues" evidence="1">
    <location>
        <begin position="1423"/>
        <end position="1442"/>
    </location>
</feature>
<feature type="compositionally biased region" description="Basic and acidic residues" evidence="1">
    <location>
        <begin position="1058"/>
        <end position="1075"/>
    </location>
</feature>
<feature type="compositionally biased region" description="Low complexity" evidence="1">
    <location>
        <begin position="163"/>
        <end position="174"/>
    </location>
</feature>
<dbReference type="STRING" id="2025994.A0A2T3AHE1"/>
<organism evidence="2 3">
    <name type="scientific">Coniella lustricola</name>
    <dbReference type="NCBI Taxonomy" id="2025994"/>
    <lineage>
        <taxon>Eukaryota</taxon>
        <taxon>Fungi</taxon>
        <taxon>Dikarya</taxon>
        <taxon>Ascomycota</taxon>
        <taxon>Pezizomycotina</taxon>
        <taxon>Sordariomycetes</taxon>
        <taxon>Sordariomycetidae</taxon>
        <taxon>Diaporthales</taxon>
        <taxon>Schizoparmaceae</taxon>
        <taxon>Coniella</taxon>
    </lineage>
</organism>
<feature type="compositionally biased region" description="Low complexity" evidence="1">
    <location>
        <begin position="70"/>
        <end position="85"/>
    </location>
</feature>
<protein>
    <submittedName>
        <fullName evidence="2">Uncharacterized protein</fullName>
    </submittedName>
</protein>
<feature type="compositionally biased region" description="Basic and acidic residues" evidence="1">
    <location>
        <begin position="1325"/>
        <end position="1338"/>
    </location>
</feature>
<feature type="compositionally biased region" description="Basic and acidic residues" evidence="1">
    <location>
        <begin position="481"/>
        <end position="495"/>
    </location>
</feature>
<feature type="compositionally biased region" description="Basic residues" evidence="1">
    <location>
        <begin position="152"/>
        <end position="162"/>
    </location>
</feature>
<keyword evidence="3" id="KW-1185">Reference proteome</keyword>
<feature type="compositionally biased region" description="Low complexity" evidence="1">
    <location>
        <begin position="1526"/>
        <end position="1540"/>
    </location>
</feature>
<feature type="compositionally biased region" description="Basic and acidic residues" evidence="1">
    <location>
        <begin position="1139"/>
        <end position="1150"/>
    </location>
</feature>
<dbReference type="Proteomes" id="UP000241462">
    <property type="component" value="Unassembled WGS sequence"/>
</dbReference>
<feature type="compositionally biased region" description="Basic and acidic residues" evidence="1">
    <location>
        <begin position="1305"/>
        <end position="1318"/>
    </location>
</feature>
<feature type="compositionally biased region" description="Basic and acidic residues" evidence="1">
    <location>
        <begin position="1286"/>
        <end position="1297"/>
    </location>
</feature>
<feature type="compositionally biased region" description="Polar residues" evidence="1">
    <location>
        <begin position="1110"/>
        <end position="1122"/>
    </location>
</feature>
<feature type="compositionally biased region" description="Low complexity" evidence="1">
    <location>
        <begin position="1172"/>
        <end position="1185"/>
    </location>
</feature>
<feature type="region of interest" description="Disordered" evidence="1">
    <location>
        <begin position="1056"/>
        <end position="1804"/>
    </location>
</feature>
<evidence type="ECO:0000256" key="1">
    <source>
        <dbReference type="SAM" id="MobiDB-lite"/>
    </source>
</evidence>
<feature type="compositionally biased region" description="Low complexity" evidence="1">
    <location>
        <begin position="128"/>
        <end position="140"/>
    </location>
</feature>
<gene>
    <name evidence="2" type="ORF">BD289DRAFT_84230</name>
</gene>
<feature type="compositionally biased region" description="Low complexity" evidence="1">
    <location>
        <begin position="792"/>
        <end position="814"/>
    </location>
</feature>